<dbReference type="RefSeq" id="XP_049261224.1">
    <property type="nucleotide sequence ID" value="XM_049409586.1"/>
</dbReference>
<dbReference type="SMART" id="SM01296">
    <property type="entry name" value="N2227"/>
    <property type="match status" value="1"/>
</dbReference>
<dbReference type="EMBL" id="JAGSYN010000271">
    <property type="protein sequence ID" value="KAG7660991.1"/>
    <property type="molecule type" value="Genomic_DNA"/>
</dbReference>
<proteinExistence type="predicted"/>
<evidence type="ECO:0000313" key="5">
    <source>
        <dbReference type="Proteomes" id="UP000694255"/>
    </source>
</evidence>
<dbReference type="OrthoDB" id="978at2759"/>
<keyword evidence="2" id="KW-0808">Transferase</keyword>
<evidence type="ECO:0008006" key="6">
    <source>
        <dbReference type="Google" id="ProtNLM"/>
    </source>
</evidence>
<dbReference type="Proteomes" id="UP000694255">
    <property type="component" value="Unassembled WGS sequence"/>
</dbReference>
<evidence type="ECO:0000256" key="2">
    <source>
        <dbReference type="ARBA" id="ARBA00022679"/>
    </source>
</evidence>
<dbReference type="GO" id="GO:0032259">
    <property type="term" value="P:methylation"/>
    <property type="evidence" value="ECO:0007669"/>
    <property type="project" value="UniProtKB-KW"/>
</dbReference>
<comment type="caution">
    <text evidence="4">The sequence shown here is derived from an EMBL/GenBank/DDBJ whole genome shotgun (WGS) entry which is preliminary data.</text>
</comment>
<dbReference type="InterPro" id="IPR012901">
    <property type="entry name" value="CARME"/>
</dbReference>
<accession>A0A8J5UJA7</accession>
<dbReference type="GO" id="GO:0008757">
    <property type="term" value="F:S-adenosylmethionine-dependent methyltransferase activity"/>
    <property type="evidence" value="ECO:0007669"/>
    <property type="project" value="InterPro"/>
</dbReference>
<name>A0A8J5UJA7_9ASCO</name>
<sequence>MSITAGSFIDLYGPPDLQASPTYSVDPTVVELREANKESFDVVVTSFFLDTASNIIEYIKAISYCLKKDGIWINFGPLLWHFEGDHNVTMGEGNVPIIRKGLELSRDDLIELIENLGFVFEKRESGIESSYCRDIKSLGCKSKVTLKTHTSFCIYLI</sequence>
<evidence type="ECO:0000313" key="4">
    <source>
        <dbReference type="EMBL" id="KAG7660991.1"/>
    </source>
</evidence>
<keyword evidence="5" id="KW-1185">Reference proteome</keyword>
<evidence type="ECO:0000256" key="3">
    <source>
        <dbReference type="ARBA" id="ARBA00022691"/>
    </source>
</evidence>
<dbReference type="Pfam" id="PF07942">
    <property type="entry name" value="CARME"/>
    <property type="match status" value="1"/>
</dbReference>
<reference evidence="4 5" key="1">
    <citation type="journal article" date="2021" name="DNA Res.">
        <title>Genome analysis of Candida subhashii reveals its hybrid nature and dual mitochondrial genome conformations.</title>
        <authorList>
            <person name="Mixao V."/>
            <person name="Hegedusova E."/>
            <person name="Saus E."/>
            <person name="Pryszcz L.P."/>
            <person name="Cillingova A."/>
            <person name="Nosek J."/>
            <person name="Gabaldon T."/>
        </authorList>
    </citation>
    <scope>NUCLEOTIDE SEQUENCE [LARGE SCALE GENOMIC DNA]</scope>
    <source>
        <strain evidence="4 5">CBS 10753</strain>
    </source>
</reference>
<keyword evidence="3" id="KW-0949">S-adenosyl-L-methionine</keyword>
<dbReference type="PANTHER" id="PTHR12303:SF6">
    <property type="entry name" value="CARNOSINE N-METHYLTRANSFERASE"/>
    <property type="match status" value="1"/>
</dbReference>
<gene>
    <name evidence="4" type="ORF">J8A68_005511</name>
</gene>
<keyword evidence="1" id="KW-0489">Methyltransferase</keyword>
<dbReference type="PANTHER" id="PTHR12303">
    <property type="entry name" value="CARNOSINE N-METHYLTRANSFERASE"/>
    <property type="match status" value="1"/>
</dbReference>
<protein>
    <recommendedName>
        <fullName evidence="6">Carnosine N-methyltransferase</fullName>
    </recommendedName>
</protein>
<dbReference type="GeneID" id="73472311"/>
<organism evidence="4 5">
    <name type="scientific">[Candida] subhashii</name>
    <dbReference type="NCBI Taxonomy" id="561895"/>
    <lineage>
        <taxon>Eukaryota</taxon>
        <taxon>Fungi</taxon>
        <taxon>Dikarya</taxon>
        <taxon>Ascomycota</taxon>
        <taxon>Saccharomycotina</taxon>
        <taxon>Pichiomycetes</taxon>
        <taxon>Debaryomycetaceae</taxon>
        <taxon>Spathaspora</taxon>
    </lineage>
</organism>
<evidence type="ECO:0000256" key="1">
    <source>
        <dbReference type="ARBA" id="ARBA00022603"/>
    </source>
</evidence>
<dbReference type="AlphaFoldDB" id="A0A8J5UJA7"/>